<dbReference type="PANTHER" id="PTHR38436:SF1">
    <property type="entry name" value="ESTER CYCLASE"/>
    <property type="match status" value="1"/>
</dbReference>
<protein>
    <submittedName>
        <fullName evidence="2">Ester cyclase</fullName>
    </submittedName>
</protein>
<feature type="chain" id="PRO_5045801232" evidence="1">
    <location>
        <begin position="19"/>
        <end position="183"/>
    </location>
</feature>
<feature type="signal peptide" evidence="1">
    <location>
        <begin position="1"/>
        <end position="18"/>
    </location>
</feature>
<sequence length="183" mass="20022">MKHSFGALMLFTCLYAVTACNNNPQKPQVTDPTMPVVEHIDSSAKKAEKNKATALASMEAFNGHNVDVILKDVAADVTDYGDGSGMVVKSKDTIKAMMSQYFKAFPDAKGENFSAMADGNKVAVFGTWSGKFTNEFMGMKPTGKSFKYDDVDIFTFNDGGQITSHRNVQSSKVMWMQLGVNMK</sequence>
<evidence type="ECO:0000313" key="2">
    <source>
        <dbReference type="EMBL" id="MDI3318781.1"/>
    </source>
</evidence>
<reference evidence="2 3" key="1">
    <citation type="submission" date="2023-05" db="EMBL/GenBank/DDBJ databases">
        <title>Genome sequence of Pinibacter sp. MAH-24.</title>
        <authorList>
            <person name="Huq M.A."/>
        </authorList>
    </citation>
    <scope>NUCLEOTIDE SEQUENCE [LARGE SCALE GENOMIC DNA]</scope>
    <source>
        <strain evidence="2 3">MAH-24</strain>
    </source>
</reference>
<dbReference type="Pfam" id="PF07366">
    <property type="entry name" value="SnoaL"/>
    <property type="match status" value="1"/>
</dbReference>
<dbReference type="InterPro" id="IPR032710">
    <property type="entry name" value="NTF2-like_dom_sf"/>
</dbReference>
<dbReference type="RefSeq" id="WP_282332905.1">
    <property type="nucleotide sequence ID" value="NZ_JASBRG010000001.1"/>
</dbReference>
<keyword evidence="1" id="KW-0732">Signal</keyword>
<keyword evidence="3" id="KW-1185">Reference proteome</keyword>
<dbReference type="PANTHER" id="PTHR38436">
    <property type="entry name" value="POLYKETIDE CYCLASE SNOAL-LIKE DOMAIN"/>
    <property type="match status" value="1"/>
</dbReference>
<evidence type="ECO:0000313" key="3">
    <source>
        <dbReference type="Proteomes" id="UP001226434"/>
    </source>
</evidence>
<dbReference type="SUPFAM" id="SSF54427">
    <property type="entry name" value="NTF2-like"/>
    <property type="match status" value="1"/>
</dbReference>
<accession>A0ABT6R8J5</accession>
<dbReference type="PROSITE" id="PS51257">
    <property type="entry name" value="PROKAR_LIPOPROTEIN"/>
    <property type="match status" value="1"/>
</dbReference>
<name>A0ABT6R8J5_9BACT</name>
<dbReference type="Proteomes" id="UP001226434">
    <property type="component" value="Unassembled WGS sequence"/>
</dbReference>
<dbReference type="Gene3D" id="3.10.450.50">
    <property type="match status" value="1"/>
</dbReference>
<dbReference type="EMBL" id="JASBRG010000001">
    <property type="protein sequence ID" value="MDI3318781.1"/>
    <property type="molecule type" value="Genomic_DNA"/>
</dbReference>
<comment type="caution">
    <text evidence="2">The sequence shown here is derived from an EMBL/GenBank/DDBJ whole genome shotgun (WGS) entry which is preliminary data.</text>
</comment>
<organism evidence="2 3">
    <name type="scientific">Pinibacter soli</name>
    <dbReference type="NCBI Taxonomy" id="3044211"/>
    <lineage>
        <taxon>Bacteria</taxon>
        <taxon>Pseudomonadati</taxon>
        <taxon>Bacteroidota</taxon>
        <taxon>Chitinophagia</taxon>
        <taxon>Chitinophagales</taxon>
        <taxon>Chitinophagaceae</taxon>
        <taxon>Pinibacter</taxon>
    </lineage>
</organism>
<gene>
    <name evidence="2" type="ORF">QJ048_03305</name>
</gene>
<dbReference type="InterPro" id="IPR009959">
    <property type="entry name" value="Cyclase_SnoaL-like"/>
</dbReference>
<evidence type="ECO:0000256" key="1">
    <source>
        <dbReference type="SAM" id="SignalP"/>
    </source>
</evidence>
<proteinExistence type="predicted"/>